<evidence type="ECO:0000256" key="5">
    <source>
        <dbReference type="ARBA" id="ARBA00022847"/>
    </source>
</evidence>
<feature type="transmembrane region" description="Helical" evidence="9">
    <location>
        <begin position="672"/>
        <end position="693"/>
    </location>
</feature>
<reference evidence="10 11" key="1">
    <citation type="submission" date="2024-08" db="EMBL/GenBank/DDBJ databases">
        <authorList>
            <person name="Cucini C."/>
            <person name="Frati F."/>
        </authorList>
    </citation>
    <scope>NUCLEOTIDE SEQUENCE [LARGE SCALE GENOMIC DNA]</scope>
</reference>
<sequence length="1175" mass="131300">MSASIGAMNVELLIMKAVNTKLCVVSNESKIHFIVNPKFKLRSTKIKWEGIKLLLKILFVYLIWRLCYLFSNWKRNRNMVELDVQVILLCAVTVGISCLDIWDKSCIKFQFVMNNCWERLGVKIGWPNANRPPQLRELVIYCMVLSLLSFPGIAIGYPLVGNFDPIQYFAHLCFPQFLKTNPILSLVLKVVASISYGCFAFLVALHVLCLLLGATCFVEAVTKFSHDVLPSKHTTQKICKPTLDPAIRQEFQGCYILYRQLRILTEAGGKGIQNFLQTLLAMGVPMGSFTVFCMIKLYDEMNMFVWLVNLAHLVKYKEITASTIRIVEITTSAGPIPPLHRLANDTDSVQLEELSNYQDETTTIGGGDEEPPDKGEDSEAQTALEKGPHREKWGSKLSYLLTLIGFAVGFGNIWRFPYVFSNNGGLAYLIPYYFALAFIGIPMFFLELSIGQRLRKKMISAWHEISPSFGGIGISCGWLCFIISLYYNVLVAYCFVYWMDSFKSPLPWADCSSAATASAPSPSEIPSYLQECQEIGGHSAMFYMNRGVFQISSSITTPGRYSLRLMSFLLLTWLIIFLVLFKGVKMLGKVVYFTSLFPYVCILTFLIVVSFQEGAFFGAWRLVQPDWPHLLEPIAWLKGGSQIFFSLGLAQGSLVVFASFNHERNNCHKDSIWISIINSATSMFMASVTFPFIGSMGYRKYKECIDGLHNISSNSLTPDFNLHSDSWTLDNSYDIFWMRNSGENFHSFDPSSGEGVQLMYGIGTPSHGHSGEETTSLKELVAKVDNVILNSVPRNCSIRMEAMKSGSGTGLVFVAYGEAVLNLPYPNIWAFLIFTMLLSLGLGTGFGNTEGAVAALMDYTKWSRLRCCSVVCGFSALISISLFPFGWGNYVLDLLDQYTANWTLLAIALVECICVAWIYGLGRIAYDVKLMTGSKPNYFILFSWKYSCPIILSLMLIGSVCQFVYKGIKDCGLTYGTFNPGLEEGNSHPHQHYPAHIILVGFGLLVFCMFWIPLVAILRCFNKNLIEDSAPAVFPEEELRKERNIEVEKEEDQFDEVERIIIGKGGLGELQMLRDKNTNAGSLAPGGGGGKTMSENGVNNAGETEVVKVEGVGEKLKASSQWVVRKEDRTKLRACPRIAYCIGPLRYVRESTAFAIAETIVSWTVTAALIKDNSV</sequence>
<feature type="transmembrane region" description="Helical" evidence="9">
    <location>
        <begin position="194"/>
        <end position="218"/>
    </location>
</feature>
<feature type="transmembrane region" description="Helical" evidence="9">
    <location>
        <begin position="565"/>
        <end position="584"/>
    </location>
</feature>
<dbReference type="Proteomes" id="UP001642540">
    <property type="component" value="Unassembled WGS sequence"/>
</dbReference>
<evidence type="ECO:0000256" key="8">
    <source>
        <dbReference type="SAM" id="MobiDB-lite"/>
    </source>
</evidence>
<feature type="region of interest" description="Disordered" evidence="8">
    <location>
        <begin position="360"/>
        <end position="389"/>
    </location>
</feature>
<feature type="transmembrane region" description="Helical" evidence="9">
    <location>
        <begin position="397"/>
        <end position="414"/>
    </location>
</feature>
<feature type="transmembrane region" description="Helical" evidence="9">
    <location>
        <begin position="596"/>
        <end position="623"/>
    </location>
</feature>
<keyword evidence="5" id="KW-0769">Symport</keyword>
<feature type="transmembrane region" description="Helical" evidence="9">
    <location>
        <begin position="867"/>
        <end position="890"/>
    </location>
</feature>
<feature type="transmembrane region" description="Helical" evidence="9">
    <location>
        <begin position="938"/>
        <end position="965"/>
    </location>
</feature>
<evidence type="ECO:0000256" key="7">
    <source>
        <dbReference type="ARBA" id="ARBA00023136"/>
    </source>
</evidence>
<evidence type="ECO:0000256" key="3">
    <source>
        <dbReference type="ARBA" id="ARBA00022448"/>
    </source>
</evidence>
<feature type="transmembrane region" description="Helical" evidence="9">
    <location>
        <begin position="643"/>
        <end position="660"/>
    </location>
</feature>
<evidence type="ECO:0000256" key="4">
    <source>
        <dbReference type="ARBA" id="ARBA00022692"/>
    </source>
</evidence>
<evidence type="ECO:0000256" key="1">
    <source>
        <dbReference type="ARBA" id="ARBA00004141"/>
    </source>
</evidence>
<feature type="transmembrane region" description="Helical" evidence="9">
    <location>
        <begin position="902"/>
        <end position="926"/>
    </location>
</feature>
<comment type="similarity">
    <text evidence="2">Belongs to the sodium:neurotransmitter symporter (SNF) (TC 2.A.22) family.</text>
</comment>
<feature type="transmembrane region" description="Helical" evidence="9">
    <location>
        <begin position="138"/>
        <end position="160"/>
    </location>
</feature>
<protein>
    <recommendedName>
        <fullName evidence="12">Transporter</fullName>
    </recommendedName>
</protein>
<evidence type="ECO:0000256" key="6">
    <source>
        <dbReference type="ARBA" id="ARBA00022989"/>
    </source>
</evidence>
<dbReference type="EMBL" id="CAXLJM020000076">
    <property type="protein sequence ID" value="CAL8129278.1"/>
    <property type="molecule type" value="Genomic_DNA"/>
</dbReference>
<keyword evidence="11" id="KW-1185">Reference proteome</keyword>
<dbReference type="PANTHER" id="PTHR11616:SF182">
    <property type="entry name" value="TRANSPORTER"/>
    <property type="match status" value="1"/>
</dbReference>
<keyword evidence="6 9" id="KW-1133">Transmembrane helix</keyword>
<keyword evidence="7 9" id="KW-0472">Membrane</keyword>
<comment type="caution">
    <text evidence="10">The sequence shown here is derived from an EMBL/GenBank/DDBJ whole genome shotgun (WGS) entry which is preliminary data.</text>
</comment>
<keyword evidence="4 9" id="KW-0812">Transmembrane</keyword>
<feature type="transmembrane region" description="Helical" evidence="9">
    <location>
        <begin position="426"/>
        <end position="448"/>
    </location>
</feature>
<evidence type="ECO:0000256" key="9">
    <source>
        <dbReference type="SAM" id="Phobius"/>
    </source>
</evidence>
<feature type="transmembrane region" description="Helical" evidence="9">
    <location>
        <begin position="995"/>
        <end position="1018"/>
    </location>
</feature>
<organism evidence="10 11">
    <name type="scientific">Orchesella dallaii</name>
    <dbReference type="NCBI Taxonomy" id="48710"/>
    <lineage>
        <taxon>Eukaryota</taxon>
        <taxon>Metazoa</taxon>
        <taxon>Ecdysozoa</taxon>
        <taxon>Arthropoda</taxon>
        <taxon>Hexapoda</taxon>
        <taxon>Collembola</taxon>
        <taxon>Entomobryomorpha</taxon>
        <taxon>Entomobryoidea</taxon>
        <taxon>Orchesellidae</taxon>
        <taxon>Orchesellinae</taxon>
        <taxon>Orchesella</taxon>
    </lineage>
</organism>
<proteinExistence type="inferred from homology"/>
<gene>
    <name evidence="10" type="ORF">ODALV1_LOCUS23039</name>
</gene>
<dbReference type="PROSITE" id="PS50267">
    <property type="entry name" value="NA_NEUROTRAN_SYMP_3"/>
    <property type="match status" value="1"/>
</dbReference>
<dbReference type="SUPFAM" id="SSF161070">
    <property type="entry name" value="SNF-like"/>
    <property type="match status" value="1"/>
</dbReference>
<accession>A0ABP1RJQ9</accession>
<dbReference type="PRINTS" id="PR00176">
    <property type="entry name" value="NANEUSMPORT"/>
</dbReference>
<dbReference type="InterPro" id="IPR000175">
    <property type="entry name" value="Na/ntran_symport"/>
</dbReference>
<evidence type="ECO:0000256" key="2">
    <source>
        <dbReference type="ARBA" id="ARBA00006459"/>
    </source>
</evidence>
<name>A0ABP1RJQ9_9HEXA</name>
<keyword evidence="3" id="KW-0813">Transport</keyword>
<evidence type="ECO:0000313" key="11">
    <source>
        <dbReference type="Proteomes" id="UP001642540"/>
    </source>
</evidence>
<feature type="transmembrane region" description="Helical" evidence="9">
    <location>
        <begin position="469"/>
        <end position="498"/>
    </location>
</feature>
<comment type="subcellular location">
    <subcellularLocation>
        <location evidence="1">Membrane</location>
        <topology evidence="1">Multi-pass membrane protein</topology>
    </subcellularLocation>
</comment>
<dbReference type="PANTHER" id="PTHR11616">
    <property type="entry name" value="SODIUM/CHLORIDE DEPENDENT TRANSPORTER"/>
    <property type="match status" value="1"/>
</dbReference>
<evidence type="ECO:0008006" key="12">
    <source>
        <dbReference type="Google" id="ProtNLM"/>
    </source>
</evidence>
<feature type="transmembrane region" description="Helical" evidence="9">
    <location>
        <begin position="83"/>
        <end position="102"/>
    </location>
</feature>
<evidence type="ECO:0000313" key="10">
    <source>
        <dbReference type="EMBL" id="CAL8129278.1"/>
    </source>
</evidence>
<dbReference type="Pfam" id="PF00209">
    <property type="entry name" value="SNF"/>
    <property type="match status" value="1"/>
</dbReference>
<feature type="transmembrane region" description="Helical" evidence="9">
    <location>
        <begin position="828"/>
        <end position="846"/>
    </location>
</feature>
<feature type="transmembrane region" description="Helical" evidence="9">
    <location>
        <begin position="53"/>
        <end position="71"/>
    </location>
</feature>
<dbReference type="InterPro" id="IPR037272">
    <property type="entry name" value="SNS_sf"/>
</dbReference>